<dbReference type="InterPro" id="IPR036649">
    <property type="entry name" value="Pyrophosphatase_sf"/>
</dbReference>
<dbReference type="GO" id="GO:0000287">
    <property type="term" value="F:magnesium ion binding"/>
    <property type="evidence" value="ECO:0007669"/>
    <property type="project" value="InterPro"/>
</dbReference>
<dbReference type="GO" id="GO:0004427">
    <property type="term" value="F:inorganic diphosphate phosphatase activity"/>
    <property type="evidence" value="ECO:0007669"/>
    <property type="project" value="InterPro"/>
</dbReference>
<proteinExistence type="predicted"/>
<dbReference type="EMBL" id="AJAS01000015">
    <property type="protein sequence ID" value="EOH99116.1"/>
    <property type="molecule type" value="Genomic_DNA"/>
</dbReference>
<dbReference type="Proteomes" id="UP000014157">
    <property type="component" value="Unassembled WGS sequence"/>
</dbReference>
<dbReference type="Proteomes" id="UP000013781">
    <property type="component" value="Unassembled WGS sequence"/>
</dbReference>
<reference evidence="1 3" key="1">
    <citation type="submission" date="2013-02" db="EMBL/GenBank/DDBJ databases">
        <title>The Genome Sequence of Enterococcus moraviensis BAA-383.</title>
        <authorList>
            <consortium name="The Broad Institute Genome Sequencing Platform"/>
            <consortium name="The Broad Institute Genome Sequencing Center for Infectious Disease"/>
            <person name="Earl A.M."/>
            <person name="Gilmore M.S."/>
            <person name="Lebreton F."/>
            <person name="Walker B."/>
            <person name="Young S.K."/>
            <person name="Zeng Q."/>
            <person name="Gargeya S."/>
            <person name="Fitzgerald M."/>
            <person name="Haas B."/>
            <person name="Abouelleil A."/>
            <person name="Alvarado L."/>
            <person name="Arachchi H.M."/>
            <person name="Berlin A.M."/>
            <person name="Chapman S.B."/>
            <person name="Dewar J."/>
            <person name="Goldberg J."/>
            <person name="Griggs A."/>
            <person name="Gujja S."/>
            <person name="Hansen M."/>
            <person name="Howarth C."/>
            <person name="Imamovic A."/>
            <person name="Larimer J."/>
            <person name="McCowan C."/>
            <person name="Murphy C."/>
            <person name="Neiman D."/>
            <person name="Pearson M."/>
            <person name="Priest M."/>
            <person name="Roberts A."/>
            <person name="Saif S."/>
            <person name="Shea T."/>
            <person name="Sisk P."/>
            <person name="Sykes S."/>
            <person name="Wortman J."/>
            <person name="Nusbaum C."/>
            <person name="Birren B."/>
        </authorList>
    </citation>
    <scope>NUCLEOTIDE SEQUENCE [LARGE SCALE GENOMIC DNA]</scope>
    <source>
        <strain evidence="1 3">ATCC BAA-383</strain>
    </source>
</reference>
<dbReference type="GO" id="GO:0006796">
    <property type="term" value="P:phosphate-containing compound metabolic process"/>
    <property type="evidence" value="ECO:0007669"/>
    <property type="project" value="InterPro"/>
</dbReference>
<name>R2T258_9ENTE</name>
<dbReference type="AlphaFoldDB" id="R2T258"/>
<keyword evidence="4" id="KW-1185">Reference proteome</keyword>
<dbReference type="Gene3D" id="3.90.80.10">
    <property type="entry name" value="Inorganic pyrophosphatase"/>
    <property type="match status" value="1"/>
</dbReference>
<gene>
    <name evidence="2" type="ORF">I586_02009</name>
    <name evidence="1" type="ORF">UAY_01893</name>
</gene>
<evidence type="ECO:0000313" key="2">
    <source>
        <dbReference type="EMBL" id="EOT72201.1"/>
    </source>
</evidence>
<comment type="caution">
    <text evidence="1">The sequence shown here is derived from an EMBL/GenBank/DDBJ whole genome shotgun (WGS) entry which is preliminary data.</text>
</comment>
<sequence length="107" mass="12254">MEKLKVIVTVDRPFGYVDSFGNTYPINYGYIAGVIGGDEEEQDAYILNTPPKKLTHFIGVVNAVIHRNDDNETKWIVIPEGTTITEKEIIEHTYFVEQHFDSYVTML</sequence>
<dbReference type="SUPFAM" id="SSF50324">
    <property type="entry name" value="Inorganic pyrophosphatase"/>
    <property type="match status" value="1"/>
</dbReference>
<dbReference type="OrthoDB" id="5187599at2"/>
<accession>R2T258</accession>
<protein>
    <recommendedName>
        <fullName evidence="5">Inorganic pyrophosphatase</fullName>
    </recommendedName>
</protein>
<evidence type="ECO:0000313" key="1">
    <source>
        <dbReference type="EMBL" id="EOH99116.1"/>
    </source>
</evidence>
<dbReference type="EMBL" id="ASWB01000002">
    <property type="protein sequence ID" value="EOT72201.1"/>
    <property type="molecule type" value="Genomic_DNA"/>
</dbReference>
<reference evidence="2 4" key="2">
    <citation type="submission" date="2013-03" db="EMBL/GenBank/DDBJ databases">
        <title>The Genome Sequence of Enterococcus moraviensis BAA-383 (PacBio/Illumina hybrid assembly).</title>
        <authorList>
            <consortium name="The Broad Institute Genomics Platform"/>
            <consortium name="The Broad Institute Genome Sequencing Center for Infectious Disease"/>
            <person name="Earl A."/>
            <person name="Russ C."/>
            <person name="Gilmore M."/>
            <person name="Surin D."/>
            <person name="Walker B."/>
            <person name="Young S."/>
            <person name="Zeng Q."/>
            <person name="Gargeya S."/>
            <person name="Fitzgerald M."/>
            <person name="Haas B."/>
            <person name="Abouelleil A."/>
            <person name="Allen A.W."/>
            <person name="Alvarado L."/>
            <person name="Arachchi H.M."/>
            <person name="Berlin A.M."/>
            <person name="Chapman S.B."/>
            <person name="Gainer-Dewar J."/>
            <person name="Goldberg J."/>
            <person name="Griggs A."/>
            <person name="Gujja S."/>
            <person name="Hansen M."/>
            <person name="Howarth C."/>
            <person name="Imamovic A."/>
            <person name="Ireland A."/>
            <person name="Larimer J."/>
            <person name="McCowan C."/>
            <person name="Murphy C."/>
            <person name="Pearson M."/>
            <person name="Poon T.W."/>
            <person name="Priest M."/>
            <person name="Roberts A."/>
            <person name="Saif S."/>
            <person name="Shea T."/>
            <person name="Sisk P."/>
            <person name="Sykes S."/>
            <person name="Wortman J."/>
            <person name="Nusbaum C."/>
            <person name="Birren B."/>
        </authorList>
    </citation>
    <scope>NUCLEOTIDE SEQUENCE [LARGE SCALE GENOMIC DNA]</scope>
    <source>
        <strain evidence="2 4">ATCC BAA-383</strain>
    </source>
</reference>
<evidence type="ECO:0008006" key="5">
    <source>
        <dbReference type="Google" id="ProtNLM"/>
    </source>
</evidence>
<dbReference type="eggNOG" id="COG0221">
    <property type="taxonomic scope" value="Bacteria"/>
</dbReference>
<evidence type="ECO:0000313" key="3">
    <source>
        <dbReference type="Proteomes" id="UP000013781"/>
    </source>
</evidence>
<organism evidence="1 3">
    <name type="scientific">Enterococcus moraviensis ATCC BAA-383</name>
    <dbReference type="NCBI Taxonomy" id="1158609"/>
    <lineage>
        <taxon>Bacteria</taxon>
        <taxon>Bacillati</taxon>
        <taxon>Bacillota</taxon>
        <taxon>Bacilli</taxon>
        <taxon>Lactobacillales</taxon>
        <taxon>Enterococcaceae</taxon>
        <taxon>Enterococcus</taxon>
    </lineage>
</organism>
<dbReference type="GO" id="GO:0005737">
    <property type="term" value="C:cytoplasm"/>
    <property type="evidence" value="ECO:0007669"/>
    <property type="project" value="InterPro"/>
</dbReference>
<evidence type="ECO:0000313" key="4">
    <source>
        <dbReference type="Proteomes" id="UP000014157"/>
    </source>
</evidence>
<dbReference type="STRING" id="155617.RV09_GL002583"/>
<dbReference type="HOGENOM" id="CLU_160633_0_0_9"/>
<dbReference type="RefSeq" id="WP_010765263.1">
    <property type="nucleotide sequence ID" value="NZ_ASWB01000002.1"/>
</dbReference>
<dbReference type="PATRIC" id="fig|1158609.3.peg.1842"/>